<gene>
    <name evidence="3" type="ORF">ACHMWK_18775</name>
</gene>
<dbReference type="Pfam" id="PF20178">
    <property type="entry name" value="ToxA_N"/>
    <property type="match status" value="1"/>
</dbReference>
<sequence length="1594" mass="178666">MNTHSSTPDLMPRDLGISSFAARTFAPHPSFQGVIAQLFKEQWLEKYPSRDVHVGQLKLVEPIPYPDLFETESASLSPRFRYMPVVDVMIQGYIDAQPVRLIQGVHYLVADDDVEDLYLLSVDMAQVQVMINDCAALLITAYQHALARYWSENSAGNISPVEWLKRALQAGVSSFVPNSAWGSALSNEQAAALAVVVSFPDKAERLQVSAETPLHAYLVAVESTPNNLSGFVQLPGMMLVTRQMTDRLLILSYSQDKGVELYDTLQSFGASLSQYVQGVSAGGVFDWSLYEPEGHFFTALALSLLDKKLQDIGATGPRAQAERWSVERLVLTLDDACSVFPFFSPAQRLYYDHIMSRLPLWLKQASALDLLAYSKLMIKQVIWHSQTKGQTFLEGIVALPVFAEQLLAARIKAQYPQSAVDVAQITVQEVIIENLALGQVAQTAMPLTEFALAYIGGKPSALMNVADRESEVLPGWLSVDYVKNLVDELDIGTRYIELLKQKLIEDTTESTGRLALYKTQMSIQLPMLALEKKIKGECGFTEAGWRMLQRMLRPDAQLSTGNSHLCVRPLGFYAYEGASVDFVSTMFVFGSSTIESGPFILYMPFVSEPLQEFPTWTALMAAIKQPGELQTQVLAWLDDAARSYYIDGGFERPHLEGVLLEGFLRLLPRSPAMLSNLHLEGDYLEAMFKDHAAALVTLTDRHTVSTSERRWNLLKQCGWTVFNGLTFFITGPWQQAAWIFQTLVSLKSGLLELQQSDKEAFTQTVIDVLFNISQALLHAHLNLNARANDQRLLKAPVDEPMFSIFDDQVPTPVEPPRVKALIAQKLPESDPGAAQQHSALDFAWFSPAQVLTQRQRASLDTFAVDIDLSRGQKIAIGPLQGLITFQDKTYVQLDGKAYRVTRLVEGLVIQDAQDPQRFGPRLRSDQPAQWHLDLRLGLRGGSPQKRLEQARDEKVKMLDDIMVRAVQFKLQAVRLEVPLTVTENLLDSGGELRPDFVTRYEADLEPWATSVREKLGLLAKLDEELSVQGVSQQIQDGWAQLGRRYFKLHDYLEKQLKTLPLGGSSTTYFAARTKALDAVKAGDNATYLQWIEDIKLNETLEKRLFKQADNQLEVLNKLRKESMPRDSEILRLLRLPMRDLFTCNWVVRYLETLSELVLIKDSPGVTVEEQHAFKVISDISLVDTAWSQISLRREGESYAPEHFSLLESAIKTYRKVESICLNLQTLQSENFRNEYLAGLGEVVTYLRKFAEVQLAMVIRDSESSSSELDEPRPGPSRLMKPVRSKVAAGKSRQKLFKTTDNTTLVGTIREPAAGATDEIVDVGEEAEGGRRQPLTSYRRLERGEWVTISATKTPQPIPVLISQSKNLSRLMIDGRALLARVDGAILENRARAVASKIPIELEEIMEFKARSLEDIAQKIDQVVATDSAEFTALEQEDKTATPTLSHELKASALRLRAEGRALRISLIKKLPPTGTGVEYLKAQGEVSIAAEGPRQHLFKGPRKDYLQEFSIKDRDGSPLWFAHVHYKAQGSAVNDFEVAHLKFADQRFLSEKALYAKARNPDDYIAVYRANMDRDLVNRVFFAVLKDVQPTESP</sequence>
<feature type="domain" description="Dermonecrotic toxin N-terminal" evidence="2">
    <location>
        <begin position="399"/>
        <end position="624"/>
    </location>
</feature>
<protein>
    <submittedName>
        <fullName evidence="3">Dermonecrotic toxin domain-containing protein</fullName>
    </submittedName>
</protein>
<dbReference type="RefSeq" id="WP_395247399.1">
    <property type="nucleotide sequence ID" value="NZ_JBINXA010000034.1"/>
</dbReference>
<accession>A0ABW7M282</accession>
<dbReference type="EMBL" id="JBINXB010000034">
    <property type="protein sequence ID" value="MFH6568005.1"/>
    <property type="molecule type" value="Genomic_DNA"/>
</dbReference>
<evidence type="ECO:0000313" key="4">
    <source>
        <dbReference type="Proteomes" id="UP001609821"/>
    </source>
</evidence>
<name>A0ABW7M282_9PSED</name>
<organism evidence="3 4">
    <name type="scientific">Pseudomonas kulmbachensis</name>
    <dbReference type="NCBI Taxonomy" id="3043408"/>
    <lineage>
        <taxon>Bacteria</taxon>
        <taxon>Pseudomonadati</taxon>
        <taxon>Pseudomonadota</taxon>
        <taxon>Gammaproteobacteria</taxon>
        <taxon>Pseudomonadales</taxon>
        <taxon>Pseudomonadaceae</taxon>
        <taxon>Pseudomonas</taxon>
    </lineage>
</organism>
<keyword evidence="4" id="KW-1185">Reference proteome</keyword>
<comment type="caution">
    <text evidence="3">The sequence shown here is derived from an EMBL/GenBank/DDBJ whole genome shotgun (WGS) entry which is preliminary data.</text>
</comment>
<proteinExistence type="predicted"/>
<evidence type="ECO:0000256" key="1">
    <source>
        <dbReference type="SAM" id="MobiDB-lite"/>
    </source>
</evidence>
<dbReference type="InterPro" id="IPR046673">
    <property type="entry name" value="ToxA_N"/>
</dbReference>
<dbReference type="Proteomes" id="UP001609821">
    <property type="component" value="Unassembled WGS sequence"/>
</dbReference>
<reference evidence="3 4" key="1">
    <citation type="submission" date="2024-10" db="EMBL/GenBank/DDBJ databases">
        <title>Aeromonas and Pseudomonas from the Cagarras Archipelago, Rio de Janeiro, Brazil.</title>
        <authorList>
            <person name="Canellas A.L.B."/>
            <person name="Laport M.S."/>
        </authorList>
    </citation>
    <scope>NUCLEOTIDE SEQUENCE [LARGE SCALE GENOMIC DNA]</scope>
    <source>
        <strain evidence="3 4">CPF-4</strain>
    </source>
</reference>
<evidence type="ECO:0000259" key="2">
    <source>
        <dbReference type="Pfam" id="PF20178"/>
    </source>
</evidence>
<feature type="region of interest" description="Disordered" evidence="1">
    <location>
        <begin position="1261"/>
        <end position="1280"/>
    </location>
</feature>
<evidence type="ECO:0000313" key="3">
    <source>
        <dbReference type="EMBL" id="MFH6568005.1"/>
    </source>
</evidence>